<protein>
    <submittedName>
        <fullName evidence="6">HAD family phosphatase</fullName>
    </submittedName>
</protein>
<name>A0A4S3MJN7_9RHOB</name>
<dbReference type="InterPro" id="IPR006439">
    <property type="entry name" value="HAD-SF_hydro_IA"/>
</dbReference>
<dbReference type="NCBIfam" id="TIGR01509">
    <property type="entry name" value="HAD-SF-IA-v3"/>
    <property type="match status" value="1"/>
</dbReference>
<comment type="caution">
    <text evidence="6">The sequence shown here is derived from an EMBL/GenBank/DDBJ whole genome shotgun (WGS) entry which is preliminary data.</text>
</comment>
<accession>A0A4S3MJN7</accession>
<evidence type="ECO:0000256" key="1">
    <source>
        <dbReference type="ARBA" id="ARBA00001946"/>
    </source>
</evidence>
<evidence type="ECO:0000313" key="7">
    <source>
        <dbReference type="Proteomes" id="UP000309450"/>
    </source>
</evidence>
<dbReference type="GO" id="GO:0003824">
    <property type="term" value="F:catalytic activity"/>
    <property type="evidence" value="ECO:0007669"/>
    <property type="project" value="UniProtKB-ARBA"/>
</dbReference>
<gene>
    <name evidence="6" type="ORF">E7811_16025</name>
</gene>
<evidence type="ECO:0000256" key="5">
    <source>
        <dbReference type="ARBA" id="ARBA00023277"/>
    </source>
</evidence>
<dbReference type="PANTHER" id="PTHR46193:SF18">
    <property type="entry name" value="HEXITOL PHOSPHATASE B"/>
    <property type="match status" value="1"/>
</dbReference>
<dbReference type="Gene3D" id="3.40.50.1000">
    <property type="entry name" value="HAD superfamily/HAD-like"/>
    <property type="match status" value="1"/>
</dbReference>
<dbReference type="InterPro" id="IPR023198">
    <property type="entry name" value="PGP-like_dom2"/>
</dbReference>
<evidence type="ECO:0000313" key="6">
    <source>
        <dbReference type="EMBL" id="THD81426.1"/>
    </source>
</evidence>
<dbReference type="Gene3D" id="1.10.150.240">
    <property type="entry name" value="Putative phosphatase, domain 2"/>
    <property type="match status" value="1"/>
</dbReference>
<dbReference type="SFLD" id="SFLDS00003">
    <property type="entry name" value="Haloacid_Dehalogenase"/>
    <property type="match status" value="1"/>
</dbReference>
<dbReference type="SFLD" id="SFLDG01129">
    <property type="entry name" value="C1.5:_HAD__Beta-PGM__Phosphata"/>
    <property type="match status" value="1"/>
</dbReference>
<dbReference type="EMBL" id="SSND01000005">
    <property type="protein sequence ID" value="THD81426.1"/>
    <property type="molecule type" value="Genomic_DNA"/>
</dbReference>
<dbReference type="PANTHER" id="PTHR46193">
    <property type="entry name" value="6-PHOSPHOGLUCONATE PHOSPHATASE"/>
    <property type="match status" value="1"/>
</dbReference>
<comment type="cofactor">
    <cofactor evidence="1">
        <name>Mg(2+)</name>
        <dbReference type="ChEBI" id="CHEBI:18420"/>
    </cofactor>
</comment>
<dbReference type="InterPro" id="IPR051600">
    <property type="entry name" value="Beta-PGM-like"/>
</dbReference>
<keyword evidence="5" id="KW-0119">Carbohydrate metabolism</keyword>
<organism evidence="6 7">
    <name type="scientific">Aliigemmobacter aestuarii</name>
    <dbReference type="NCBI Taxonomy" id="1445661"/>
    <lineage>
        <taxon>Bacteria</taxon>
        <taxon>Pseudomonadati</taxon>
        <taxon>Pseudomonadota</taxon>
        <taxon>Alphaproteobacteria</taxon>
        <taxon>Rhodobacterales</taxon>
        <taxon>Paracoccaceae</taxon>
        <taxon>Aliigemmobacter</taxon>
    </lineage>
</organism>
<evidence type="ECO:0000256" key="4">
    <source>
        <dbReference type="ARBA" id="ARBA00022842"/>
    </source>
</evidence>
<reference evidence="6 7" key="1">
    <citation type="submission" date="2019-04" db="EMBL/GenBank/DDBJ databases">
        <title>Draft genome sequence of Gemmobacter aestuarii sp. nov.</title>
        <authorList>
            <person name="Hameed A."/>
            <person name="Lin S.-Y."/>
            <person name="Shahina M."/>
            <person name="Lai W.-A."/>
            <person name="Young C.-C."/>
        </authorList>
    </citation>
    <scope>NUCLEOTIDE SEQUENCE [LARGE SCALE GENOMIC DNA]</scope>
    <source>
        <strain evidence="6 7">CC-PW-75</strain>
    </source>
</reference>
<dbReference type="OrthoDB" id="9782449at2"/>
<dbReference type="InterPro" id="IPR036412">
    <property type="entry name" value="HAD-like_sf"/>
</dbReference>
<keyword evidence="3" id="KW-0479">Metal-binding</keyword>
<dbReference type="Proteomes" id="UP000309450">
    <property type="component" value="Unassembled WGS sequence"/>
</dbReference>
<dbReference type="InterPro" id="IPR023214">
    <property type="entry name" value="HAD_sf"/>
</dbReference>
<dbReference type="AlphaFoldDB" id="A0A4S3MJN7"/>
<dbReference type="SUPFAM" id="SSF56784">
    <property type="entry name" value="HAD-like"/>
    <property type="match status" value="1"/>
</dbReference>
<dbReference type="CDD" id="cd07505">
    <property type="entry name" value="HAD_BPGM-like"/>
    <property type="match status" value="1"/>
</dbReference>
<dbReference type="Pfam" id="PF00702">
    <property type="entry name" value="Hydrolase"/>
    <property type="match status" value="1"/>
</dbReference>
<keyword evidence="4" id="KW-0460">Magnesium</keyword>
<dbReference type="RefSeq" id="WP_136395684.1">
    <property type="nucleotide sequence ID" value="NZ_SSND01000005.1"/>
</dbReference>
<sequence>MMDLQAHRAVIFDLDGTLVESEPAWAAAKVAVLARHGHSVSEDLLDRYVGQGLAGFLAEVFGPGLSPDLRHRLGVEIGVEADRLLPLHREVIPGAARFLRDVAEAGLRVAVCSSSPRRHIDAALDQLGVADAVELTVSAAELPRGKPHPLPYLETLTRLGLAPEGAVAVEDAPAGFQSAQGAGLAVIGIGPRALVPAVAEGLSLAVPDYRALTARVRLPSRIGC</sequence>
<keyword evidence="7" id="KW-1185">Reference proteome</keyword>
<evidence type="ECO:0000256" key="2">
    <source>
        <dbReference type="ARBA" id="ARBA00006171"/>
    </source>
</evidence>
<proteinExistence type="inferred from homology"/>
<dbReference type="GO" id="GO:0046872">
    <property type="term" value="F:metal ion binding"/>
    <property type="evidence" value="ECO:0007669"/>
    <property type="project" value="UniProtKB-KW"/>
</dbReference>
<evidence type="ECO:0000256" key="3">
    <source>
        <dbReference type="ARBA" id="ARBA00022723"/>
    </source>
</evidence>
<comment type="similarity">
    <text evidence="2">Belongs to the HAD-like hydrolase superfamily. CbbY/CbbZ/Gph/YieH family.</text>
</comment>